<protein>
    <submittedName>
        <fullName evidence="1">Uncharacterized protein</fullName>
    </submittedName>
</protein>
<evidence type="ECO:0000313" key="1">
    <source>
        <dbReference type="EMBL" id="MPN04449.1"/>
    </source>
</evidence>
<reference evidence="1" key="1">
    <citation type="submission" date="2019-08" db="EMBL/GenBank/DDBJ databases">
        <authorList>
            <person name="Kucharzyk K."/>
            <person name="Murdoch R.W."/>
            <person name="Higgins S."/>
            <person name="Loffler F."/>
        </authorList>
    </citation>
    <scope>NUCLEOTIDE SEQUENCE</scope>
</reference>
<comment type="caution">
    <text evidence="1">The sequence shown here is derived from an EMBL/GenBank/DDBJ whole genome shotgun (WGS) entry which is preliminary data.</text>
</comment>
<organism evidence="1">
    <name type="scientific">bioreactor metagenome</name>
    <dbReference type="NCBI Taxonomy" id="1076179"/>
    <lineage>
        <taxon>unclassified sequences</taxon>
        <taxon>metagenomes</taxon>
        <taxon>ecological metagenomes</taxon>
    </lineage>
</organism>
<accession>A0A645ETB9</accession>
<dbReference type="AlphaFoldDB" id="A0A645ETB9"/>
<sequence length="50" mass="5776">MAFREYDLPWKDTCDDLVGYGRCFSICAFGSAEFNEWKTGKNAKYLRVDG</sequence>
<proteinExistence type="predicted"/>
<dbReference type="EMBL" id="VSSQ01050356">
    <property type="protein sequence ID" value="MPN04449.1"/>
    <property type="molecule type" value="Genomic_DNA"/>
</dbReference>
<gene>
    <name evidence="1" type="ORF">SDC9_151687</name>
</gene>
<name>A0A645ETB9_9ZZZZ</name>